<accession>A0ACA9NL07</accession>
<reference evidence="1" key="1">
    <citation type="submission" date="2021-06" db="EMBL/GenBank/DDBJ databases">
        <authorList>
            <person name="Kallberg Y."/>
            <person name="Tangrot J."/>
            <person name="Rosling A."/>
        </authorList>
    </citation>
    <scope>NUCLEOTIDE SEQUENCE</scope>
    <source>
        <strain evidence="1">IL203A</strain>
    </source>
</reference>
<evidence type="ECO:0000313" key="1">
    <source>
        <dbReference type="EMBL" id="CAG8661847.1"/>
    </source>
</evidence>
<protein>
    <submittedName>
        <fullName evidence="1">5324_t:CDS:1</fullName>
    </submittedName>
</protein>
<dbReference type="Proteomes" id="UP000789702">
    <property type="component" value="Unassembled WGS sequence"/>
</dbReference>
<feature type="non-terminal residue" evidence="1">
    <location>
        <position position="211"/>
    </location>
</feature>
<sequence>MTADKFRSQCNKHEYTIPDAPDLYNILYSRKSVNSINMSINCNGNSNAIINNKQVRLHLPHQINVIHSNGMKDSFNFNQIRKQKLIQDNNVQIYVKMHTDKIIQIKCKESDTIEYIKQKIQLKESVPSRHQRIFFDNRQLKNRKTLFDYNISRNNILNLELCTFGGQIFVKTLTGKTITLECKGNDTIDIIKQKIQDKENILKDLQSLIFN</sequence>
<gene>
    <name evidence="1" type="ORF">DHETER_LOCUS9788</name>
</gene>
<organism evidence="1 2">
    <name type="scientific">Dentiscutata heterogama</name>
    <dbReference type="NCBI Taxonomy" id="1316150"/>
    <lineage>
        <taxon>Eukaryota</taxon>
        <taxon>Fungi</taxon>
        <taxon>Fungi incertae sedis</taxon>
        <taxon>Mucoromycota</taxon>
        <taxon>Glomeromycotina</taxon>
        <taxon>Glomeromycetes</taxon>
        <taxon>Diversisporales</taxon>
        <taxon>Gigasporaceae</taxon>
        <taxon>Dentiscutata</taxon>
    </lineage>
</organism>
<dbReference type="EMBL" id="CAJVPU010017804">
    <property type="protein sequence ID" value="CAG8661847.1"/>
    <property type="molecule type" value="Genomic_DNA"/>
</dbReference>
<keyword evidence="2" id="KW-1185">Reference proteome</keyword>
<proteinExistence type="predicted"/>
<evidence type="ECO:0000313" key="2">
    <source>
        <dbReference type="Proteomes" id="UP000789702"/>
    </source>
</evidence>
<comment type="caution">
    <text evidence="1">The sequence shown here is derived from an EMBL/GenBank/DDBJ whole genome shotgun (WGS) entry which is preliminary data.</text>
</comment>
<name>A0ACA9NL07_9GLOM</name>